<proteinExistence type="predicted"/>
<name>A0ABP9UKL8_9BACT</name>
<dbReference type="Proteomes" id="UP001476282">
    <property type="component" value="Unassembled WGS sequence"/>
</dbReference>
<accession>A0ABP9UKL8</accession>
<protein>
    <submittedName>
        <fullName evidence="1">Uncharacterized protein</fullName>
    </submittedName>
</protein>
<evidence type="ECO:0000313" key="1">
    <source>
        <dbReference type="EMBL" id="GAA5481795.1"/>
    </source>
</evidence>
<evidence type="ECO:0000313" key="2">
    <source>
        <dbReference type="Proteomes" id="UP001476282"/>
    </source>
</evidence>
<gene>
    <name evidence="1" type="ORF">Hsar01_01006</name>
</gene>
<dbReference type="EMBL" id="BAABRI010000004">
    <property type="protein sequence ID" value="GAA5481795.1"/>
    <property type="molecule type" value="Genomic_DNA"/>
</dbReference>
<keyword evidence="2" id="KW-1185">Reference proteome</keyword>
<reference evidence="1 2" key="1">
    <citation type="submission" date="2024-02" db="EMBL/GenBank/DDBJ databases">
        <title>Haloferula sargassicola NBRC 104335.</title>
        <authorList>
            <person name="Ichikawa N."/>
            <person name="Katano-Makiyama Y."/>
            <person name="Hidaka K."/>
        </authorList>
    </citation>
    <scope>NUCLEOTIDE SEQUENCE [LARGE SCALE GENOMIC DNA]</scope>
    <source>
        <strain evidence="1 2">NBRC 104335</strain>
    </source>
</reference>
<organism evidence="1 2">
    <name type="scientific">Haloferula sargassicola</name>
    <dbReference type="NCBI Taxonomy" id="490096"/>
    <lineage>
        <taxon>Bacteria</taxon>
        <taxon>Pseudomonadati</taxon>
        <taxon>Verrucomicrobiota</taxon>
        <taxon>Verrucomicrobiia</taxon>
        <taxon>Verrucomicrobiales</taxon>
        <taxon>Verrucomicrobiaceae</taxon>
        <taxon>Haloferula</taxon>
    </lineage>
</organism>
<sequence>MLSVALAAGEQDPAAVALDFLGKLQKVTPSDEIDATEMTALFPGTTEARRTEIESALRGLANELAGARLDVVESRTEGSLAGVLMSATFGLNASAARVHPVALIVRDDTWLPAPVEGTFENLGIDYLPDFTAPSHRLAKWMKDEAPKRTRQLRQRLLTDLRDSIRRTEIARMPAATPPAELLMHFLEAAAARDLPSVLAALGGAEDELSEDFQATAAFVASSFKRAQELGLPDPSAPDHLLTVIEEETKPSTAVVSVGDFDCLKTRRGADALRVYAFDFSRTSSGRWQLVPSSQLLFSSPAVPSPEVQEKFAVALLAAHPPVAAESPEILARRALQAIATCDPGSLLESVTREESTPFDALVDFLRPLTTARKLRRRPVLLGTCTIGDRAAALWLPFDLSHPEIEPDRFLHFTLRRYDQGWLLAPGQKPGDELDAWIEEQSARPGNHWYEKLGLAEVATPAPLRETPADEAGSIFAGWADALQRQDLAGAFARAAVPAGEDGRRHLMEYLGTEFSSDCDIQLLKVHTEGSWTAATLRHQPQDPKQPATYLLHPLISTPEGPRILAEAILYTEDTRGRRLLNDLARKRLAALFPSADLDPLREILRRHEALAEEDRSRP</sequence>
<comment type="caution">
    <text evidence="1">The sequence shown here is derived from an EMBL/GenBank/DDBJ whole genome shotgun (WGS) entry which is preliminary data.</text>
</comment>